<evidence type="ECO:0000259" key="2">
    <source>
        <dbReference type="SMART" id="SM00482"/>
    </source>
</evidence>
<dbReference type="InterPro" id="IPR003587">
    <property type="entry name" value="Hint_dom_N"/>
</dbReference>
<dbReference type="Pfam" id="PF00476">
    <property type="entry name" value="DNA_pol_A"/>
    <property type="match status" value="2"/>
</dbReference>
<dbReference type="Pfam" id="PF13392">
    <property type="entry name" value="HNH_3"/>
    <property type="match status" value="1"/>
</dbReference>
<dbReference type="GO" id="GO:0003887">
    <property type="term" value="F:DNA-directed DNA polymerase activity"/>
    <property type="evidence" value="ECO:0007669"/>
    <property type="project" value="InterPro"/>
</dbReference>
<dbReference type="SUPFAM" id="SSF56672">
    <property type="entry name" value="DNA/RNA polymerases"/>
    <property type="match status" value="2"/>
</dbReference>
<dbReference type="InterPro" id="IPR002562">
    <property type="entry name" value="3'-5'_exonuclease_dom"/>
</dbReference>
<dbReference type="PANTHER" id="PTHR10133">
    <property type="entry name" value="DNA POLYMERASE I"/>
    <property type="match status" value="1"/>
</dbReference>
<gene>
    <name evidence="4" type="ORF">LCGC14_1132380</name>
</gene>
<sequence length="1132" mass="128489">MKNELAHTCTACELHETRTQIVWGTGNLSSRLLILGDSPGFWEDRFGIPFHGGSKGGEEFTNLLRANYIDREDIYVTKCVKCIVKKSKAVHLDTCRRKFLHRELDIVNPSVIGTVGAVATKQILGNVSMDRVHGIPFRVMVGNSMRTVVPLYDPSAGVVDSQALLWCQQDFRTLYEVLSMQREPVHLEDVFKDREFYSEMRTGLSIRNILEGHDVVAIDTEWAKNKFWCLSFSVVPGESIVVMEDRHEALEEVAKHVAKPHVLTLNHNALYDLPVLSSVGIVPARFADTMVIAYLLQSEPQGLKPLAFRHLGMVMNAYKDMVGEATKNKAIDYLNQVLMQDWLAPEPFLVWEKDAARVKQPQNIAKKSLRILNDTANKGADPADRWKKIKLNEGRGQVEAVYGEMPEGDLSDIDHDDAVDYAARDADATLRLWPILWGMIETRGLQEVFWRDMHAMLMVVDMMAAGIEVDLAHFEELSGYLQGKADVLENMIMRKAKSSFNLASPLQVSKKLFVDLGLPQIRGNSTDDKVLSRLVDKHPIIPLIREWRGYDKLLNTYTRQLPKKVQQDGRIHTTFRITRVITGRLSASNPNLMAQPTRSKEGKMVRKGFVAAEGCSFLSCDYCLTGDEKIITEYGEQPIKDIKVGTGVLSSKEGISLQFEKVIAAAKVGRAPVYKLRLEDGTSIKCTADHKLMTYEGECVELKNLRVGDRLAHVKESYAGPQKYSTWYLRNYHNSFYKHRLIAKYKYGDCPEGFEVDHKNGNAVNWHSDNIQYLPITENRAQGGRRYWRAVKNGERSDEKRLEALREGLKSRRTYKGKENPNYAKFKRDYLTCPCCGKEFVQPKCRKAIYCSHKCYIMFKTQNHKIKSIDLVGLRDIYQITVDNTHTYVSQNGLIHSNSQIEMRVAAHEGDDTNMIEIFNKSQDIHTMTAAKMWGLAVEDVDELQHRYPAKRIGFGILYDITGKGLLEQMLSQGATSTLQECEEMIEAWFRVYSGIAQFMQDTKTHAKRHGFVRDMWGRIMYVPGVKAHNMWVKLEALRKAGNAPIQMGAQGVIKQAMGDLVPVLKDLSEMGICRPLIQIHDDILFEIDDHLLPIAVPRIVDVMENAVTLKVPTPVDPKTGKDWGTMDKWNV</sequence>
<dbReference type="InterPro" id="IPR036895">
    <property type="entry name" value="Uracil-DNA_glycosylase-like_sf"/>
</dbReference>
<dbReference type="Gene3D" id="1.20.1060.10">
    <property type="entry name" value="Taq DNA Polymerase, Chain T, domain 4"/>
    <property type="match status" value="1"/>
</dbReference>
<reference evidence="4" key="1">
    <citation type="journal article" date="2015" name="Nature">
        <title>Complex archaea that bridge the gap between prokaryotes and eukaryotes.</title>
        <authorList>
            <person name="Spang A."/>
            <person name="Saw J.H."/>
            <person name="Jorgensen S.L."/>
            <person name="Zaremba-Niedzwiedzka K."/>
            <person name="Martijn J."/>
            <person name="Lind A.E."/>
            <person name="van Eijk R."/>
            <person name="Schleper C."/>
            <person name="Guy L."/>
            <person name="Ettema T.J."/>
        </authorList>
    </citation>
    <scope>NUCLEOTIDE SEQUENCE</scope>
</reference>
<dbReference type="GO" id="GO:0006302">
    <property type="term" value="P:double-strand break repair"/>
    <property type="evidence" value="ECO:0007669"/>
    <property type="project" value="TreeGrafter"/>
</dbReference>
<dbReference type="SUPFAM" id="SSF54060">
    <property type="entry name" value="His-Me finger endonucleases"/>
    <property type="match status" value="1"/>
</dbReference>
<dbReference type="Gene3D" id="3.30.70.370">
    <property type="match status" value="2"/>
</dbReference>
<dbReference type="SMART" id="SM00987">
    <property type="entry name" value="UreE_C"/>
    <property type="match status" value="1"/>
</dbReference>
<dbReference type="EMBL" id="LAZR01005312">
    <property type="protein sequence ID" value="KKN00977.1"/>
    <property type="molecule type" value="Genomic_DNA"/>
</dbReference>
<dbReference type="Pfam" id="PF01612">
    <property type="entry name" value="DNA_pol_A_exo1"/>
    <property type="match status" value="1"/>
</dbReference>
<dbReference type="InterPro" id="IPR012337">
    <property type="entry name" value="RNaseH-like_sf"/>
</dbReference>
<feature type="domain" description="Uracil-DNA glycosylase-like" evidence="3">
    <location>
        <begin position="23"/>
        <end position="178"/>
    </location>
</feature>
<dbReference type="SMART" id="SM00986">
    <property type="entry name" value="UDG"/>
    <property type="match status" value="1"/>
</dbReference>
<dbReference type="GO" id="GO:0006261">
    <property type="term" value="P:DNA-templated DNA replication"/>
    <property type="evidence" value="ECO:0007669"/>
    <property type="project" value="InterPro"/>
</dbReference>
<dbReference type="GO" id="GO:0016539">
    <property type="term" value="P:intein-mediated protein splicing"/>
    <property type="evidence" value="ECO:0007669"/>
    <property type="project" value="InterPro"/>
</dbReference>
<organism evidence="4">
    <name type="scientific">marine sediment metagenome</name>
    <dbReference type="NCBI Taxonomy" id="412755"/>
    <lineage>
        <taxon>unclassified sequences</taxon>
        <taxon>metagenomes</taxon>
        <taxon>ecological metagenomes</taxon>
    </lineage>
</organism>
<evidence type="ECO:0008006" key="5">
    <source>
        <dbReference type="Google" id="ProtNLM"/>
    </source>
</evidence>
<dbReference type="GO" id="GO:0008408">
    <property type="term" value="F:3'-5' exonuclease activity"/>
    <property type="evidence" value="ECO:0007669"/>
    <property type="project" value="InterPro"/>
</dbReference>
<dbReference type="SUPFAM" id="SSF53098">
    <property type="entry name" value="Ribonuclease H-like"/>
    <property type="match status" value="1"/>
</dbReference>
<dbReference type="Gene3D" id="3.40.470.10">
    <property type="entry name" value="Uracil-DNA glycosylase-like domain"/>
    <property type="match status" value="1"/>
</dbReference>
<dbReference type="SUPFAM" id="SSF51294">
    <property type="entry name" value="Hedgehog/intein (Hint) domain"/>
    <property type="match status" value="1"/>
</dbReference>
<dbReference type="InterPro" id="IPR002298">
    <property type="entry name" value="DNA_polymerase_A"/>
</dbReference>
<protein>
    <recommendedName>
        <fullName evidence="5">Intein C-terminal splicing domain-containing protein</fullName>
    </recommendedName>
</protein>
<dbReference type="NCBIfam" id="TIGR01445">
    <property type="entry name" value="intein_Nterm"/>
    <property type="match status" value="1"/>
</dbReference>
<dbReference type="Gene3D" id="1.10.150.20">
    <property type="entry name" value="5' to 3' exonuclease, C-terminal subdomain"/>
    <property type="match status" value="1"/>
</dbReference>
<dbReference type="PROSITE" id="PS50817">
    <property type="entry name" value="INTEIN_N_TER"/>
    <property type="match status" value="1"/>
</dbReference>
<dbReference type="CDD" id="cd00081">
    <property type="entry name" value="Hint"/>
    <property type="match status" value="1"/>
</dbReference>
<dbReference type="Gene3D" id="3.30.420.10">
    <property type="entry name" value="Ribonuclease H-like superfamily/Ribonuclease H"/>
    <property type="match status" value="1"/>
</dbReference>
<dbReference type="AlphaFoldDB" id="A0A0F9MNJ5"/>
<comment type="caution">
    <text evidence="4">The sequence shown here is derived from an EMBL/GenBank/DDBJ whole genome shotgun (WGS) entry which is preliminary data.</text>
</comment>
<dbReference type="InterPro" id="IPR006141">
    <property type="entry name" value="Intein_N"/>
</dbReference>
<dbReference type="CDD" id="cd10030">
    <property type="entry name" value="UDG-F4_TTUDGA_SPO1dp_like"/>
    <property type="match status" value="1"/>
</dbReference>
<dbReference type="PANTHER" id="PTHR10133:SF62">
    <property type="entry name" value="DNA POLYMERASE THETA"/>
    <property type="match status" value="1"/>
</dbReference>
<feature type="domain" description="DNA-directed DNA polymerase family A palm" evidence="2">
    <location>
        <begin position="874"/>
        <end position="1092"/>
    </location>
</feature>
<evidence type="ECO:0000259" key="3">
    <source>
        <dbReference type="SMART" id="SM00986"/>
    </source>
</evidence>
<dbReference type="InterPro" id="IPR003615">
    <property type="entry name" value="HNH_nuc"/>
</dbReference>
<dbReference type="GO" id="GO:0003677">
    <property type="term" value="F:DNA binding"/>
    <property type="evidence" value="ECO:0007669"/>
    <property type="project" value="InterPro"/>
</dbReference>
<dbReference type="SMART" id="SM00306">
    <property type="entry name" value="HintN"/>
    <property type="match status" value="1"/>
</dbReference>
<proteinExistence type="predicted"/>
<dbReference type="Pfam" id="PF03167">
    <property type="entry name" value="UDG"/>
    <property type="match status" value="1"/>
</dbReference>
<dbReference type="SMART" id="SM00482">
    <property type="entry name" value="POLAc"/>
    <property type="match status" value="1"/>
</dbReference>
<evidence type="ECO:0000313" key="4">
    <source>
        <dbReference type="EMBL" id="KKN00977.1"/>
    </source>
</evidence>
<dbReference type="InterPro" id="IPR036844">
    <property type="entry name" value="Hint_dom_sf"/>
</dbReference>
<dbReference type="Gene3D" id="2.170.16.10">
    <property type="entry name" value="Hedgehog/Intein (Hint) domain"/>
    <property type="match status" value="2"/>
</dbReference>
<dbReference type="InterPro" id="IPR005122">
    <property type="entry name" value="Uracil-DNA_glycosylase-like"/>
</dbReference>
<dbReference type="InterPro" id="IPR001098">
    <property type="entry name" value="DNA-dir_DNA_pol_A_palm_dom"/>
</dbReference>
<evidence type="ECO:0000259" key="1">
    <source>
        <dbReference type="SMART" id="SM00306"/>
    </source>
</evidence>
<feature type="domain" description="Hint" evidence="1">
    <location>
        <begin position="621"/>
        <end position="715"/>
    </location>
</feature>
<dbReference type="InterPro" id="IPR044925">
    <property type="entry name" value="His-Me_finger_sf"/>
</dbReference>
<accession>A0A0F9MNJ5</accession>
<name>A0A0F9MNJ5_9ZZZZ</name>
<dbReference type="InterPro" id="IPR036397">
    <property type="entry name" value="RNaseH_sf"/>
</dbReference>
<dbReference type="Pfam" id="PF14890">
    <property type="entry name" value="Intein_splicing"/>
    <property type="match status" value="1"/>
</dbReference>
<dbReference type="PRINTS" id="PR00868">
    <property type="entry name" value="DNAPOLI"/>
</dbReference>
<dbReference type="SUPFAM" id="SSF52141">
    <property type="entry name" value="Uracil-DNA glycosylase-like"/>
    <property type="match status" value="1"/>
</dbReference>
<dbReference type="InterPro" id="IPR043502">
    <property type="entry name" value="DNA/RNA_pol_sf"/>
</dbReference>